<evidence type="ECO:0000256" key="4">
    <source>
        <dbReference type="ARBA" id="ARBA00022490"/>
    </source>
</evidence>
<reference evidence="12" key="1">
    <citation type="submission" date="2020-10" db="EMBL/GenBank/DDBJ databases">
        <authorList>
            <person name="Gilroy R."/>
        </authorList>
    </citation>
    <scope>NUCLEOTIDE SEQUENCE</scope>
    <source>
        <strain evidence="12">6919</strain>
    </source>
</reference>
<dbReference type="GO" id="GO:0006260">
    <property type="term" value="P:DNA replication"/>
    <property type="evidence" value="ECO:0007669"/>
    <property type="project" value="UniProtKB-UniRule"/>
</dbReference>
<evidence type="ECO:0000256" key="1">
    <source>
        <dbReference type="ARBA" id="ARBA00004496"/>
    </source>
</evidence>
<dbReference type="PANTHER" id="PTHR32182:SF0">
    <property type="entry name" value="DNA REPLICATION AND REPAIR PROTEIN RECF"/>
    <property type="match status" value="1"/>
</dbReference>
<sequence length="365" mass="41731">MILKKLSILNYRNIPEASLEFSDKVNCLLGNNGMGKTNILDAIYYLSNCKSSLSSTDANTVRYGEEYMLLQGEYERAGKTENISCAIQKGKKKSVKRNGKEYKRMSGHIGLLPLVLVSPQDWNMIVGGGEERRRLVDRIISQGDSRYLDALIRYNKALEQRNVMLKQGCADPLLFETVDAYLSEAAQEIYACRKEWIVKFTPIFMRYYNFIGNNNETVSLDYRSELNEKPMLQLLHDNFQKDRLLGFTSQGVHRDDIELMLGSELMRKIGSQGQCKTYTIALRFAQFDFLKELCGITPLLLLDDIFDKLDSLRVANIMRIVSDKAFGQIFISDTNRQHLDETIRAVGSSYRIFSVESGVCRSLHQ</sequence>
<protein>
    <recommendedName>
        <fullName evidence="3 9">DNA replication and repair protein RecF</fullName>
    </recommendedName>
</protein>
<keyword evidence="9 10" id="KW-0234">DNA repair</keyword>
<dbReference type="InterPro" id="IPR003395">
    <property type="entry name" value="RecF/RecN/SMC_N"/>
</dbReference>
<keyword evidence="7 9" id="KW-0067">ATP-binding</keyword>
<evidence type="ECO:0000256" key="5">
    <source>
        <dbReference type="ARBA" id="ARBA00022705"/>
    </source>
</evidence>
<dbReference type="GO" id="GO:0000731">
    <property type="term" value="P:DNA synthesis involved in DNA repair"/>
    <property type="evidence" value="ECO:0007669"/>
    <property type="project" value="TreeGrafter"/>
</dbReference>
<evidence type="ECO:0000256" key="3">
    <source>
        <dbReference type="ARBA" id="ARBA00020170"/>
    </source>
</evidence>
<keyword evidence="5 9" id="KW-0235">DNA replication</keyword>
<evidence type="ECO:0000259" key="11">
    <source>
        <dbReference type="Pfam" id="PF02463"/>
    </source>
</evidence>
<dbReference type="GO" id="GO:0003697">
    <property type="term" value="F:single-stranded DNA binding"/>
    <property type="evidence" value="ECO:0007669"/>
    <property type="project" value="UniProtKB-UniRule"/>
</dbReference>
<dbReference type="NCBIfam" id="TIGR00611">
    <property type="entry name" value="recf"/>
    <property type="match status" value="1"/>
</dbReference>
<dbReference type="PANTHER" id="PTHR32182">
    <property type="entry name" value="DNA REPLICATION AND REPAIR PROTEIN RECF"/>
    <property type="match status" value="1"/>
</dbReference>
<evidence type="ECO:0000256" key="2">
    <source>
        <dbReference type="ARBA" id="ARBA00008016"/>
    </source>
</evidence>
<dbReference type="InterPro" id="IPR001238">
    <property type="entry name" value="DNA-binding_RecF"/>
</dbReference>
<comment type="function">
    <text evidence="9 10">The RecF protein is involved in DNA metabolism; it is required for DNA replication and normal SOS inducibility. RecF binds preferentially to single-stranded, linear DNA. It also seems to bind ATP.</text>
</comment>
<feature type="binding site" evidence="9">
    <location>
        <begin position="30"/>
        <end position="37"/>
    </location>
    <ligand>
        <name>ATP</name>
        <dbReference type="ChEBI" id="CHEBI:30616"/>
    </ligand>
</feature>
<dbReference type="GO" id="GO:0005737">
    <property type="term" value="C:cytoplasm"/>
    <property type="evidence" value="ECO:0007669"/>
    <property type="project" value="UniProtKB-SubCell"/>
</dbReference>
<dbReference type="GO" id="GO:0006302">
    <property type="term" value="P:double-strand break repair"/>
    <property type="evidence" value="ECO:0007669"/>
    <property type="project" value="TreeGrafter"/>
</dbReference>
<dbReference type="InterPro" id="IPR018078">
    <property type="entry name" value="DNA-binding_RecF_CS"/>
</dbReference>
<dbReference type="Gene3D" id="3.40.50.300">
    <property type="entry name" value="P-loop containing nucleotide triphosphate hydrolases"/>
    <property type="match status" value="1"/>
</dbReference>
<organism evidence="12 13">
    <name type="scientific">Candidatus Limisoma faecipullorum</name>
    <dbReference type="NCBI Taxonomy" id="2840854"/>
    <lineage>
        <taxon>Bacteria</taxon>
        <taxon>Pseudomonadati</taxon>
        <taxon>Bacteroidota</taxon>
        <taxon>Bacteroidia</taxon>
        <taxon>Bacteroidales</taxon>
        <taxon>Candidatus Limisoma</taxon>
    </lineage>
</organism>
<name>A0A9D9IN18_9BACT</name>
<dbReference type="GO" id="GO:0005524">
    <property type="term" value="F:ATP binding"/>
    <property type="evidence" value="ECO:0007669"/>
    <property type="project" value="UniProtKB-UniRule"/>
</dbReference>
<keyword evidence="6 9" id="KW-0547">Nucleotide-binding</keyword>
<feature type="domain" description="RecF/RecN/SMC N-terminal" evidence="11">
    <location>
        <begin position="3"/>
        <end position="346"/>
    </location>
</feature>
<dbReference type="InterPro" id="IPR027417">
    <property type="entry name" value="P-loop_NTPase"/>
</dbReference>
<gene>
    <name evidence="9" type="primary">recF</name>
    <name evidence="12" type="ORF">IAB88_01915</name>
</gene>
<dbReference type="HAMAP" id="MF_00365">
    <property type="entry name" value="RecF"/>
    <property type="match status" value="1"/>
</dbReference>
<evidence type="ECO:0000256" key="6">
    <source>
        <dbReference type="ARBA" id="ARBA00022741"/>
    </source>
</evidence>
<dbReference type="Pfam" id="PF02463">
    <property type="entry name" value="SMC_N"/>
    <property type="match status" value="1"/>
</dbReference>
<evidence type="ECO:0000313" key="13">
    <source>
        <dbReference type="Proteomes" id="UP000823598"/>
    </source>
</evidence>
<dbReference type="PROSITE" id="PS00618">
    <property type="entry name" value="RECF_2"/>
    <property type="match status" value="1"/>
</dbReference>
<comment type="caution">
    <text evidence="12">The sequence shown here is derived from an EMBL/GenBank/DDBJ whole genome shotgun (WGS) entry which is preliminary data.</text>
</comment>
<accession>A0A9D9IN18</accession>
<dbReference type="Gene3D" id="1.20.1050.90">
    <property type="entry name" value="RecF/RecN/SMC, N-terminal domain"/>
    <property type="match status" value="1"/>
</dbReference>
<evidence type="ECO:0000313" key="12">
    <source>
        <dbReference type="EMBL" id="MBO8475733.1"/>
    </source>
</evidence>
<comment type="subcellular location">
    <subcellularLocation>
        <location evidence="1 9 10">Cytoplasm</location>
    </subcellularLocation>
</comment>
<evidence type="ECO:0000256" key="10">
    <source>
        <dbReference type="RuleBase" id="RU000578"/>
    </source>
</evidence>
<reference evidence="12" key="2">
    <citation type="journal article" date="2021" name="PeerJ">
        <title>Extensive microbial diversity within the chicken gut microbiome revealed by metagenomics and culture.</title>
        <authorList>
            <person name="Gilroy R."/>
            <person name="Ravi A."/>
            <person name="Getino M."/>
            <person name="Pursley I."/>
            <person name="Horton D.L."/>
            <person name="Alikhan N.F."/>
            <person name="Baker D."/>
            <person name="Gharbi K."/>
            <person name="Hall N."/>
            <person name="Watson M."/>
            <person name="Adriaenssens E.M."/>
            <person name="Foster-Nyarko E."/>
            <person name="Jarju S."/>
            <person name="Secka A."/>
            <person name="Antonio M."/>
            <person name="Oren A."/>
            <person name="Chaudhuri R.R."/>
            <person name="La Ragione R."/>
            <person name="Hildebrand F."/>
            <person name="Pallen M.J."/>
        </authorList>
    </citation>
    <scope>NUCLEOTIDE SEQUENCE</scope>
    <source>
        <strain evidence="12">6919</strain>
    </source>
</reference>
<dbReference type="SUPFAM" id="SSF52540">
    <property type="entry name" value="P-loop containing nucleoside triphosphate hydrolases"/>
    <property type="match status" value="1"/>
</dbReference>
<dbReference type="InterPro" id="IPR042174">
    <property type="entry name" value="RecF_2"/>
</dbReference>
<dbReference type="Proteomes" id="UP000823598">
    <property type="component" value="Unassembled WGS sequence"/>
</dbReference>
<comment type="similarity">
    <text evidence="2 9 10">Belongs to the RecF family.</text>
</comment>
<keyword evidence="9 10" id="KW-0742">SOS response</keyword>
<dbReference type="AlphaFoldDB" id="A0A9D9IN18"/>
<proteinExistence type="inferred from homology"/>
<keyword evidence="8 9" id="KW-0238">DNA-binding</keyword>
<dbReference type="EMBL" id="JADIMC010000024">
    <property type="protein sequence ID" value="MBO8475733.1"/>
    <property type="molecule type" value="Genomic_DNA"/>
</dbReference>
<evidence type="ECO:0000256" key="9">
    <source>
        <dbReference type="HAMAP-Rule" id="MF_00365"/>
    </source>
</evidence>
<dbReference type="GO" id="GO:0009432">
    <property type="term" value="P:SOS response"/>
    <property type="evidence" value="ECO:0007669"/>
    <property type="project" value="UniProtKB-UniRule"/>
</dbReference>
<evidence type="ECO:0000256" key="8">
    <source>
        <dbReference type="ARBA" id="ARBA00023125"/>
    </source>
</evidence>
<keyword evidence="9 10" id="KW-0227">DNA damage</keyword>
<evidence type="ECO:0000256" key="7">
    <source>
        <dbReference type="ARBA" id="ARBA00022840"/>
    </source>
</evidence>
<keyword evidence="4 9" id="KW-0963">Cytoplasm</keyword>